<dbReference type="GO" id="GO:0022857">
    <property type="term" value="F:transmembrane transporter activity"/>
    <property type="evidence" value="ECO:0007669"/>
    <property type="project" value="InterPro"/>
</dbReference>
<evidence type="ECO:0000256" key="7">
    <source>
        <dbReference type="SAM" id="Phobius"/>
    </source>
</evidence>
<name>A0A165QU85_EXIGL</name>
<feature type="transmembrane region" description="Helical" evidence="7">
    <location>
        <begin position="108"/>
        <end position="126"/>
    </location>
</feature>
<evidence type="ECO:0000256" key="6">
    <source>
        <dbReference type="SAM" id="MobiDB-lite"/>
    </source>
</evidence>
<dbReference type="Proteomes" id="UP000077266">
    <property type="component" value="Unassembled WGS sequence"/>
</dbReference>
<feature type="transmembrane region" description="Helical" evidence="7">
    <location>
        <begin position="207"/>
        <end position="228"/>
    </location>
</feature>
<feature type="domain" description="Major facilitator superfamily (MFS) profile" evidence="8">
    <location>
        <begin position="9"/>
        <end position="482"/>
    </location>
</feature>
<dbReference type="InterPro" id="IPR005829">
    <property type="entry name" value="Sugar_transporter_CS"/>
</dbReference>
<feature type="transmembrane region" description="Helical" evidence="7">
    <location>
        <begin position="7"/>
        <end position="27"/>
    </location>
</feature>
<keyword evidence="3 7" id="KW-0812">Transmembrane</keyword>
<dbReference type="STRING" id="1314781.A0A165QU85"/>
<reference evidence="9 10" key="1">
    <citation type="journal article" date="2016" name="Mol. Biol. Evol.">
        <title>Comparative Genomics of Early-Diverging Mushroom-Forming Fungi Provides Insights into the Origins of Lignocellulose Decay Capabilities.</title>
        <authorList>
            <person name="Nagy L.G."/>
            <person name="Riley R."/>
            <person name="Tritt A."/>
            <person name="Adam C."/>
            <person name="Daum C."/>
            <person name="Floudas D."/>
            <person name="Sun H."/>
            <person name="Yadav J.S."/>
            <person name="Pangilinan J."/>
            <person name="Larsson K.H."/>
            <person name="Matsuura K."/>
            <person name="Barry K."/>
            <person name="Labutti K."/>
            <person name="Kuo R."/>
            <person name="Ohm R.A."/>
            <person name="Bhattacharya S.S."/>
            <person name="Shirouzu T."/>
            <person name="Yoshinaga Y."/>
            <person name="Martin F.M."/>
            <person name="Grigoriev I.V."/>
            <person name="Hibbett D.S."/>
        </authorList>
    </citation>
    <scope>NUCLEOTIDE SEQUENCE [LARGE SCALE GENOMIC DNA]</scope>
    <source>
        <strain evidence="9 10">HHB12029</strain>
    </source>
</reference>
<evidence type="ECO:0000313" key="10">
    <source>
        <dbReference type="Proteomes" id="UP000077266"/>
    </source>
</evidence>
<dbReference type="PROSITE" id="PS50850">
    <property type="entry name" value="MFS"/>
    <property type="match status" value="1"/>
</dbReference>
<proteinExistence type="predicted"/>
<evidence type="ECO:0000256" key="3">
    <source>
        <dbReference type="ARBA" id="ARBA00022692"/>
    </source>
</evidence>
<dbReference type="AlphaFoldDB" id="A0A165QU85"/>
<gene>
    <name evidence="9" type="ORF">EXIGLDRAFT_13733</name>
</gene>
<dbReference type="OrthoDB" id="196650at2759"/>
<dbReference type="InterPro" id="IPR020846">
    <property type="entry name" value="MFS_dom"/>
</dbReference>
<evidence type="ECO:0000256" key="2">
    <source>
        <dbReference type="ARBA" id="ARBA00022448"/>
    </source>
</evidence>
<dbReference type="EMBL" id="KV425882">
    <property type="protein sequence ID" value="KZW04077.1"/>
    <property type="molecule type" value="Genomic_DNA"/>
</dbReference>
<dbReference type="InParanoid" id="A0A165QU85"/>
<feature type="region of interest" description="Disordered" evidence="6">
    <location>
        <begin position="245"/>
        <end position="268"/>
    </location>
</feature>
<feature type="transmembrane region" description="Helical" evidence="7">
    <location>
        <begin position="380"/>
        <end position="399"/>
    </location>
</feature>
<accession>A0A165QU85</accession>
<evidence type="ECO:0000259" key="8">
    <source>
        <dbReference type="PROSITE" id="PS50850"/>
    </source>
</evidence>
<dbReference type="SUPFAM" id="SSF103473">
    <property type="entry name" value="MFS general substrate transporter"/>
    <property type="match status" value="1"/>
</dbReference>
<dbReference type="Gene3D" id="1.20.1250.20">
    <property type="entry name" value="MFS general substrate transporter like domains"/>
    <property type="match status" value="1"/>
</dbReference>
<feature type="compositionally biased region" description="Low complexity" evidence="6">
    <location>
        <begin position="247"/>
        <end position="268"/>
    </location>
</feature>
<dbReference type="PROSITE" id="PS00216">
    <property type="entry name" value="SUGAR_TRANSPORT_1"/>
    <property type="match status" value="1"/>
</dbReference>
<organism evidence="9 10">
    <name type="scientific">Exidia glandulosa HHB12029</name>
    <dbReference type="NCBI Taxonomy" id="1314781"/>
    <lineage>
        <taxon>Eukaryota</taxon>
        <taxon>Fungi</taxon>
        <taxon>Dikarya</taxon>
        <taxon>Basidiomycota</taxon>
        <taxon>Agaricomycotina</taxon>
        <taxon>Agaricomycetes</taxon>
        <taxon>Auriculariales</taxon>
        <taxon>Exidiaceae</taxon>
        <taxon>Exidia</taxon>
    </lineage>
</organism>
<protein>
    <submittedName>
        <fullName evidence="9">MFS general substrate transporter</fullName>
    </submittedName>
</protein>
<dbReference type="PANTHER" id="PTHR23504:SF31">
    <property type="entry name" value="MAJOR FACILITATOR SUPERFAMILY DOMAIN-CONTAINING PROTEIN 10"/>
    <property type="match status" value="1"/>
</dbReference>
<feature type="transmembrane region" description="Helical" evidence="7">
    <location>
        <begin position="288"/>
        <end position="309"/>
    </location>
</feature>
<evidence type="ECO:0000256" key="5">
    <source>
        <dbReference type="ARBA" id="ARBA00023136"/>
    </source>
</evidence>
<dbReference type="PANTHER" id="PTHR23504">
    <property type="entry name" value="MAJOR FACILITATOR SUPERFAMILY DOMAIN-CONTAINING PROTEIN 10"/>
    <property type="match status" value="1"/>
</dbReference>
<evidence type="ECO:0000313" key="9">
    <source>
        <dbReference type="EMBL" id="KZW04077.1"/>
    </source>
</evidence>
<dbReference type="InterPro" id="IPR036259">
    <property type="entry name" value="MFS_trans_sf"/>
</dbReference>
<keyword evidence="2" id="KW-0813">Transport</keyword>
<dbReference type="Pfam" id="PF07690">
    <property type="entry name" value="MFS_1"/>
    <property type="match status" value="1"/>
</dbReference>
<dbReference type="InterPro" id="IPR011701">
    <property type="entry name" value="MFS"/>
</dbReference>
<feature type="transmembrane region" description="Helical" evidence="7">
    <location>
        <begin position="321"/>
        <end position="338"/>
    </location>
</feature>
<feature type="transmembrane region" description="Helical" evidence="7">
    <location>
        <begin position="74"/>
        <end position="96"/>
    </location>
</feature>
<evidence type="ECO:0000256" key="1">
    <source>
        <dbReference type="ARBA" id="ARBA00004141"/>
    </source>
</evidence>
<feature type="transmembrane region" description="Helical" evidence="7">
    <location>
        <begin position="165"/>
        <end position="187"/>
    </location>
</feature>
<keyword evidence="5 7" id="KW-0472">Membrane</keyword>
<dbReference type="FunFam" id="1.20.1250.20:FF:000223">
    <property type="entry name" value="Major facilitator superfamily domain-containing protein"/>
    <property type="match status" value="1"/>
</dbReference>
<evidence type="ECO:0000256" key="4">
    <source>
        <dbReference type="ARBA" id="ARBA00022989"/>
    </source>
</evidence>
<sequence>MLGKVETIVFLSLVLDLFAFTIPLPLFPRIVDWYRTREASDPNGFLSRTLWSVQALRSFLYTAPEGRENARWDVVLLGGLMGSLFSTLQFLVSPRIGALSDKYGRKNILLLTMVGNLLSAIVWIQSTTFASFLLARAIGGLSEGNVQLAIAILSDVTTPEARSKALSLVGIAFSICFCIGPPIGAWFALQPASNLSFAKGFELNIYAWPAILTLILLSAETVFLAVALPETRGKSAAAFKQAEKTNGHASGNGHANGNGHTNGHANGKAVATKRPAAERLATLKSLKIIHFFFLALFSGVEFTITFLTYDLFDWSNVQNGRLIGFMGIISALLQGGYVRRAIPKVGEGVMARRGVQACTMALLLLAALPRLLQTSFATKFLYAAAASLAFTSATVVNSLNAYASVQCDEGVDTETGKPIAEDPRLAKGRAMGEYRSWGQLGRAIGPILACASYWTFGPSFTYATTACATTLLVMHMKSIAGKAQKS</sequence>
<keyword evidence="10" id="KW-1185">Reference proteome</keyword>
<dbReference type="GO" id="GO:0016020">
    <property type="term" value="C:membrane"/>
    <property type="evidence" value="ECO:0007669"/>
    <property type="project" value="UniProtKB-SubCell"/>
</dbReference>
<keyword evidence="4 7" id="KW-1133">Transmembrane helix</keyword>
<comment type="subcellular location">
    <subcellularLocation>
        <location evidence="1">Membrane</location>
        <topology evidence="1">Multi-pass membrane protein</topology>
    </subcellularLocation>
</comment>